<feature type="chain" id="PRO_5047010586" evidence="1">
    <location>
        <begin position="20"/>
        <end position="500"/>
    </location>
</feature>
<feature type="domain" description="Peptidase S12 Pab87-related C-terminal" evidence="3">
    <location>
        <begin position="401"/>
        <end position="488"/>
    </location>
</feature>
<name>A0ABQ2NLP9_9FLAO</name>
<dbReference type="InterPro" id="IPR050491">
    <property type="entry name" value="AmpC-like"/>
</dbReference>
<protein>
    <submittedName>
        <fullName evidence="4">Penicillin-binding protein</fullName>
    </submittedName>
</protein>
<keyword evidence="1" id="KW-0732">Signal</keyword>
<feature type="signal peptide" evidence="1">
    <location>
        <begin position="1"/>
        <end position="19"/>
    </location>
</feature>
<dbReference type="SUPFAM" id="SSF56601">
    <property type="entry name" value="beta-lactamase/transpeptidase-like"/>
    <property type="match status" value="1"/>
</dbReference>
<dbReference type="InterPro" id="IPR001466">
    <property type="entry name" value="Beta-lactam-related"/>
</dbReference>
<dbReference type="PANTHER" id="PTHR46825">
    <property type="entry name" value="D-ALANYL-D-ALANINE-CARBOXYPEPTIDASE/ENDOPEPTIDASE AMPH"/>
    <property type="match status" value="1"/>
</dbReference>
<dbReference type="InterPro" id="IPR012338">
    <property type="entry name" value="Beta-lactam/transpept-like"/>
</dbReference>
<dbReference type="Proteomes" id="UP000620064">
    <property type="component" value="Unassembled WGS sequence"/>
</dbReference>
<comment type="caution">
    <text evidence="4">The sequence shown here is derived from an EMBL/GenBank/DDBJ whole genome shotgun (WGS) entry which is preliminary data.</text>
</comment>
<gene>
    <name evidence="4" type="ORF">GCM10010992_20660</name>
</gene>
<dbReference type="InterPro" id="IPR021860">
    <property type="entry name" value="Peptidase_S12_Pab87-rel_C"/>
</dbReference>
<proteinExistence type="predicted"/>
<organism evidence="4 5">
    <name type="scientific">Cloacibacterium rupense</name>
    <dbReference type="NCBI Taxonomy" id="517423"/>
    <lineage>
        <taxon>Bacteria</taxon>
        <taxon>Pseudomonadati</taxon>
        <taxon>Bacteroidota</taxon>
        <taxon>Flavobacteriia</taxon>
        <taxon>Flavobacteriales</taxon>
        <taxon>Weeksellaceae</taxon>
    </lineage>
</organism>
<dbReference type="EMBL" id="BMLV01000004">
    <property type="protein sequence ID" value="GGP05242.1"/>
    <property type="molecule type" value="Genomic_DNA"/>
</dbReference>
<evidence type="ECO:0000313" key="5">
    <source>
        <dbReference type="Proteomes" id="UP000620064"/>
    </source>
</evidence>
<keyword evidence="5" id="KW-1185">Reference proteome</keyword>
<accession>A0ABQ2NLP9</accession>
<dbReference type="Gene3D" id="3.40.710.10">
    <property type="entry name" value="DD-peptidase/beta-lactamase superfamily"/>
    <property type="match status" value="1"/>
</dbReference>
<dbReference type="RefSeq" id="WP_188618038.1">
    <property type="nucleotide sequence ID" value="NZ_BMLV01000004.1"/>
</dbReference>
<reference evidence="5" key="1">
    <citation type="journal article" date="2019" name="Int. J. Syst. Evol. Microbiol.">
        <title>The Global Catalogue of Microorganisms (GCM) 10K type strain sequencing project: providing services to taxonomists for standard genome sequencing and annotation.</title>
        <authorList>
            <consortium name="The Broad Institute Genomics Platform"/>
            <consortium name="The Broad Institute Genome Sequencing Center for Infectious Disease"/>
            <person name="Wu L."/>
            <person name="Ma J."/>
        </authorList>
    </citation>
    <scope>NUCLEOTIDE SEQUENCE [LARGE SCALE GENOMIC DNA]</scope>
    <source>
        <strain evidence="5">CGMCC 1.7656</strain>
    </source>
</reference>
<feature type="domain" description="Beta-lactamase-related" evidence="2">
    <location>
        <begin position="30"/>
        <end position="357"/>
    </location>
</feature>
<dbReference type="Pfam" id="PF00144">
    <property type="entry name" value="Beta-lactamase"/>
    <property type="match status" value="1"/>
</dbReference>
<dbReference type="Pfam" id="PF11954">
    <property type="entry name" value="DUF3471"/>
    <property type="match status" value="1"/>
</dbReference>
<evidence type="ECO:0000259" key="2">
    <source>
        <dbReference type="Pfam" id="PF00144"/>
    </source>
</evidence>
<evidence type="ECO:0000313" key="4">
    <source>
        <dbReference type="EMBL" id="GGP05242.1"/>
    </source>
</evidence>
<sequence>MTKLKVVILLLLTTSLTFGQKSDTRLNGLDTEIENLAKAYNAVGLSIAIVENNKIIYSKGFGFRDLENKLPVTANTIFPIGSITKSFTASILGILEQNNQLSLKDKPSLYIPKLQFYNDKMDNLITIEDLLSHKSGIGSVDGTYILFPANKRENLIPRLKYLKPNGAIKDSWIYSNLSYVIAGTIIEKTTNESWEKNIQDKIFKPLNMNSSSTSISEMTKTNNYSLGYGISNNQSQKVLFEELNNDKPGGAINSTVNDMANWILTWLNNGTFETKEILSKNYIQEAISMKAIDNGLPPETSDPNVYTFGYGYGWKVNSSNGHYKVHHGGNVSGFSSQLVMYPTDKLGIIVLTNQHNSILPYIIADIISNRMLRLKRTEWNKYPVKVSDIYIASTDIKGVNKEKMPTHNWTDYCGKFSHLGFGTFEIINENNNLYAVFPEYKFRLEHQYFDIFVLKATKEIPQGMNPEFYLNFSLDNEGNISSVKINLQDDPVEFIKQAKE</sequence>
<dbReference type="PANTHER" id="PTHR46825:SF15">
    <property type="entry name" value="BETA-LACTAMASE-RELATED DOMAIN-CONTAINING PROTEIN"/>
    <property type="match status" value="1"/>
</dbReference>
<evidence type="ECO:0000259" key="3">
    <source>
        <dbReference type="Pfam" id="PF11954"/>
    </source>
</evidence>
<dbReference type="Gene3D" id="2.40.128.600">
    <property type="match status" value="1"/>
</dbReference>
<evidence type="ECO:0000256" key="1">
    <source>
        <dbReference type="SAM" id="SignalP"/>
    </source>
</evidence>